<name>A0A150H9X3_9MICO</name>
<protein>
    <submittedName>
        <fullName evidence="2">SnoaL-like domain protein</fullName>
    </submittedName>
</protein>
<comment type="caution">
    <text evidence="2">The sequence shown here is derived from an EMBL/GenBank/DDBJ whole genome shotgun (WGS) entry which is preliminary data.</text>
</comment>
<gene>
    <name evidence="2" type="ORF">Bravens_00785</name>
</gene>
<dbReference type="RefSeq" id="WP_062020482.1">
    <property type="nucleotide sequence ID" value="NZ_LQQC01000008.1"/>
</dbReference>
<dbReference type="EMBL" id="LQQC01000008">
    <property type="protein sequence ID" value="KXZ58913.1"/>
    <property type="molecule type" value="Genomic_DNA"/>
</dbReference>
<accession>A0A150H9X3</accession>
<dbReference type="PATRIC" id="fig|479117.4.peg.785"/>
<sequence>MTAELSPADVEALVRRYYTTVDAGDDNATADLFAADGTYDRPGYDTMVGEDIRRFYLENRVIESGEHTLLDVIVNGNQAASRGEFNGKLKDGSDAHEGFADFFVFNADGTIAKRTSYFYRAAV</sequence>
<dbReference type="Proteomes" id="UP000243589">
    <property type="component" value="Unassembled WGS sequence"/>
</dbReference>
<dbReference type="Gene3D" id="3.10.450.50">
    <property type="match status" value="1"/>
</dbReference>
<dbReference type="AlphaFoldDB" id="A0A150H9X3"/>
<organism evidence="2 3">
    <name type="scientific">Brevibacterium ravenspurgense</name>
    <dbReference type="NCBI Taxonomy" id="479117"/>
    <lineage>
        <taxon>Bacteria</taxon>
        <taxon>Bacillati</taxon>
        <taxon>Actinomycetota</taxon>
        <taxon>Actinomycetes</taxon>
        <taxon>Micrococcales</taxon>
        <taxon>Brevibacteriaceae</taxon>
        <taxon>Brevibacterium</taxon>
    </lineage>
</organism>
<dbReference type="InterPro" id="IPR032710">
    <property type="entry name" value="NTF2-like_dom_sf"/>
</dbReference>
<proteinExistence type="predicted"/>
<evidence type="ECO:0000313" key="2">
    <source>
        <dbReference type="EMBL" id="KXZ58913.1"/>
    </source>
</evidence>
<evidence type="ECO:0000313" key="3">
    <source>
        <dbReference type="Proteomes" id="UP000243589"/>
    </source>
</evidence>
<dbReference type="SUPFAM" id="SSF54427">
    <property type="entry name" value="NTF2-like"/>
    <property type="match status" value="1"/>
</dbReference>
<feature type="domain" description="SnoaL-like" evidence="1">
    <location>
        <begin position="14"/>
        <end position="112"/>
    </location>
</feature>
<dbReference type="InterPro" id="IPR037401">
    <property type="entry name" value="SnoaL-like"/>
</dbReference>
<dbReference type="Pfam" id="PF12680">
    <property type="entry name" value="SnoaL_2"/>
    <property type="match status" value="1"/>
</dbReference>
<reference evidence="2 3" key="1">
    <citation type="submission" date="2016-01" db="EMBL/GenBank/DDBJ databases">
        <title>Use of Whole Genome Sequencing to ascertain that Brevibacterium massiliense (Roux, Raoult 2009) is a later heterotypic synonym of Brevibacterium ravenspurgense (Mages 2008).</title>
        <authorList>
            <person name="Bernier A.-M."/>
            <person name="Burdz T."/>
            <person name="Huynh C."/>
            <person name="Pachecho A.L."/>
            <person name="Wiebe D."/>
            <person name="Bonner C."/>
            <person name="Bernard K."/>
        </authorList>
    </citation>
    <scope>NUCLEOTIDE SEQUENCE [LARGE SCALE GENOMIC DNA]</scope>
    <source>
        <strain evidence="2 3">CCUG56047</strain>
    </source>
</reference>
<evidence type="ECO:0000259" key="1">
    <source>
        <dbReference type="Pfam" id="PF12680"/>
    </source>
</evidence>
<keyword evidence="3" id="KW-1185">Reference proteome</keyword>